<evidence type="ECO:0000313" key="3">
    <source>
        <dbReference type="Proteomes" id="UP000280073"/>
    </source>
</evidence>
<sequence length="93" mass="10749">QVNLGCIVDNLASHYQIEVKNLWSVLAHALQQVIQNLNFQPEILTQLQHLLFEVPEWPYKQLLRPLLEQDTRIGSMPSGIGKTRNPLWYALNC</sequence>
<feature type="domain" description="Aerobactin siderophore biosynthesis IucA/IucC-like C-terminal" evidence="1">
    <location>
        <begin position="3"/>
        <end position="69"/>
    </location>
</feature>
<feature type="non-terminal residue" evidence="2">
    <location>
        <position position="1"/>
    </location>
</feature>
<proteinExistence type="predicted"/>
<dbReference type="InterPro" id="IPR022770">
    <property type="entry name" value="IucA/IucC-like_C"/>
</dbReference>
<reference evidence="2 3" key="1">
    <citation type="submission" date="2018-10" db="EMBL/GenBank/DDBJ databases">
        <title>GWAS and RNA-Seq identify cryptic mechanisms of antimicrobial resistance in Acinetobacter baumannii.</title>
        <authorList>
            <person name="Sahl J.W."/>
        </authorList>
    </citation>
    <scope>NUCLEOTIDE SEQUENCE [LARGE SCALE GENOMIC DNA]</scope>
    <source>
        <strain evidence="2 3">TG28175</strain>
    </source>
</reference>
<dbReference type="Pfam" id="PF06276">
    <property type="entry name" value="FhuF"/>
    <property type="match status" value="1"/>
</dbReference>
<dbReference type="GO" id="GO:0003824">
    <property type="term" value="F:catalytic activity"/>
    <property type="evidence" value="ECO:0007669"/>
    <property type="project" value="UniProtKB-ARBA"/>
</dbReference>
<organism evidence="2 3">
    <name type="scientific">Acinetobacter baumannii</name>
    <dbReference type="NCBI Taxonomy" id="470"/>
    <lineage>
        <taxon>Bacteria</taxon>
        <taxon>Pseudomonadati</taxon>
        <taxon>Pseudomonadota</taxon>
        <taxon>Gammaproteobacteria</taxon>
        <taxon>Moraxellales</taxon>
        <taxon>Moraxellaceae</taxon>
        <taxon>Acinetobacter</taxon>
        <taxon>Acinetobacter calcoaceticus/baumannii complex</taxon>
    </lineage>
</organism>
<accession>A0A3R9S1W5</accession>
<evidence type="ECO:0000259" key="1">
    <source>
        <dbReference type="Pfam" id="PF06276"/>
    </source>
</evidence>
<dbReference type="EMBL" id="RFDI01001176">
    <property type="protein sequence ID" value="RSR48066.1"/>
    <property type="molecule type" value="Genomic_DNA"/>
</dbReference>
<evidence type="ECO:0000313" key="2">
    <source>
        <dbReference type="EMBL" id="RSR48066.1"/>
    </source>
</evidence>
<gene>
    <name evidence="2" type="ORF">EA686_18675</name>
</gene>
<comment type="caution">
    <text evidence="2">The sequence shown here is derived from an EMBL/GenBank/DDBJ whole genome shotgun (WGS) entry which is preliminary data.</text>
</comment>
<dbReference type="AlphaFoldDB" id="A0A3R9S1W5"/>
<dbReference type="Proteomes" id="UP000280073">
    <property type="component" value="Unassembled WGS sequence"/>
</dbReference>
<name>A0A3R9S1W5_ACIBA</name>
<protein>
    <submittedName>
        <fullName evidence="2">IucA/IucC family siderophore biosynthesis protein</fullName>
    </submittedName>
</protein>
<dbReference type="Gene3D" id="1.10.510.40">
    <property type="match status" value="1"/>
</dbReference>